<dbReference type="InterPro" id="IPR005946">
    <property type="entry name" value="Rib-P_diPkinase"/>
</dbReference>
<dbReference type="EC" id="2.7.6.1" evidence="1"/>
<accession>A0ABS2UHW2</accession>
<comment type="catalytic activity">
    <reaction evidence="7">
        <text>D-ribose 5-phosphate + ATP = 5-phospho-alpha-D-ribose 1-diphosphate + AMP + H(+)</text>
        <dbReference type="Rhea" id="RHEA:15609"/>
        <dbReference type="ChEBI" id="CHEBI:15378"/>
        <dbReference type="ChEBI" id="CHEBI:30616"/>
        <dbReference type="ChEBI" id="CHEBI:58017"/>
        <dbReference type="ChEBI" id="CHEBI:78346"/>
        <dbReference type="ChEBI" id="CHEBI:456215"/>
        <dbReference type="EC" id="2.7.6.1"/>
    </reaction>
</comment>
<keyword evidence="3 8" id="KW-0545">Nucleotide biosynthesis</keyword>
<feature type="domain" description="Phosphoribosyltransferase" evidence="9">
    <location>
        <begin position="135"/>
        <end position="248"/>
    </location>
</feature>
<dbReference type="NCBIfam" id="NF005537">
    <property type="entry name" value="PRK07199.1"/>
    <property type="match status" value="1"/>
</dbReference>
<proteinExistence type="inferred from homology"/>
<dbReference type="InterPro" id="IPR000836">
    <property type="entry name" value="PRTase_dom"/>
</dbReference>
<evidence type="ECO:0000256" key="6">
    <source>
        <dbReference type="ARBA" id="ARBA00022840"/>
    </source>
</evidence>
<evidence type="ECO:0000259" key="10">
    <source>
        <dbReference type="Pfam" id="PF13793"/>
    </source>
</evidence>
<dbReference type="EMBL" id="JAFFPU010000075">
    <property type="protein sequence ID" value="MBM9579409.1"/>
    <property type="molecule type" value="Genomic_DNA"/>
</dbReference>
<evidence type="ECO:0000256" key="5">
    <source>
        <dbReference type="ARBA" id="ARBA00022777"/>
    </source>
</evidence>
<evidence type="ECO:0000256" key="4">
    <source>
        <dbReference type="ARBA" id="ARBA00022741"/>
    </source>
</evidence>
<keyword evidence="2 11" id="KW-0808">Transferase</keyword>
<evidence type="ECO:0000313" key="11">
    <source>
        <dbReference type="EMBL" id="MBM9579409.1"/>
    </source>
</evidence>
<dbReference type="Pfam" id="PF13793">
    <property type="entry name" value="Pribosyltran_N"/>
    <property type="match status" value="1"/>
</dbReference>
<comment type="similarity">
    <text evidence="8">Belongs to the ribose-phosphate pyrophosphokinase family.</text>
</comment>
<evidence type="ECO:0000259" key="9">
    <source>
        <dbReference type="Pfam" id="PF00156"/>
    </source>
</evidence>
<dbReference type="Gene3D" id="3.40.50.2020">
    <property type="match status" value="2"/>
</dbReference>
<dbReference type="GO" id="GO:0004749">
    <property type="term" value="F:ribose phosphate diphosphokinase activity"/>
    <property type="evidence" value="ECO:0007669"/>
    <property type="project" value="UniProtKB-EC"/>
</dbReference>
<gene>
    <name evidence="11" type="ORF">JWG45_19895</name>
</gene>
<evidence type="ECO:0000256" key="3">
    <source>
        <dbReference type="ARBA" id="ARBA00022727"/>
    </source>
</evidence>
<dbReference type="PANTHER" id="PTHR10210">
    <property type="entry name" value="RIBOSE-PHOSPHATE DIPHOSPHOKINASE FAMILY MEMBER"/>
    <property type="match status" value="1"/>
</dbReference>
<dbReference type="CDD" id="cd06223">
    <property type="entry name" value="PRTases_typeI"/>
    <property type="match status" value="1"/>
</dbReference>
<protein>
    <recommendedName>
        <fullName evidence="1">ribose-phosphate diphosphokinase</fullName>
        <ecNumber evidence="1">2.7.6.1</ecNumber>
    </recommendedName>
</protein>
<evidence type="ECO:0000256" key="2">
    <source>
        <dbReference type="ARBA" id="ARBA00022679"/>
    </source>
</evidence>
<keyword evidence="4" id="KW-0547">Nucleotide-binding</keyword>
<reference evidence="11 12" key="1">
    <citation type="submission" date="2021-02" db="EMBL/GenBank/DDBJ databases">
        <title>Leptospira ainlahdjerensis sp. nov., Leptospira ainazelensis sp. nov., Leptospira abararensis sp. nov. and Leptospira chreensis sp. nov., four new species isolated from water sources in Algeria.</title>
        <authorList>
            <person name="Amara Korba A."/>
            <person name="Kainiu M."/>
            <person name="Vincent A.T."/>
            <person name="Mariet J.-F."/>
            <person name="Veyrier F.J."/>
            <person name="Goarant C."/>
            <person name="Picardeau M."/>
        </authorList>
    </citation>
    <scope>NUCLEOTIDE SEQUENCE [LARGE SCALE GENOMIC DNA]</scope>
    <source>
        <strain evidence="11 12">201903070</strain>
    </source>
</reference>
<dbReference type="InterPro" id="IPR029099">
    <property type="entry name" value="Pribosyltran_N"/>
</dbReference>
<dbReference type="SMART" id="SM01400">
    <property type="entry name" value="Pribosyltran_N"/>
    <property type="match status" value="1"/>
</dbReference>
<dbReference type="SUPFAM" id="SSF53271">
    <property type="entry name" value="PRTase-like"/>
    <property type="match status" value="2"/>
</dbReference>
<dbReference type="InterPro" id="IPR029057">
    <property type="entry name" value="PRTase-like"/>
</dbReference>
<comment type="caution">
    <text evidence="11">The sequence shown here is derived from an EMBL/GenBank/DDBJ whole genome shotgun (WGS) entry which is preliminary data.</text>
</comment>
<keyword evidence="12" id="KW-1185">Reference proteome</keyword>
<dbReference type="PANTHER" id="PTHR10210:SF32">
    <property type="entry name" value="RIBOSE-PHOSPHATE PYROPHOSPHOKINASE 2"/>
    <property type="match status" value="1"/>
</dbReference>
<keyword evidence="6" id="KW-0067">ATP-binding</keyword>
<organism evidence="11 12">
    <name type="scientific">Leptospira ainlahdjerensis</name>
    <dbReference type="NCBI Taxonomy" id="2810033"/>
    <lineage>
        <taxon>Bacteria</taxon>
        <taxon>Pseudomonadati</taxon>
        <taxon>Spirochaetota</taxon>
        <taxon>Spirochaetia</taxon>
        <taxon>Leptospirales</taxon>
        <taxon>Leptospiraceae</taxon>
        <taxon>Leptospira</taxon>
    </lineage>
</organism>
<sequence length="291" mass="32811">MKRFLFSFPENDSLTKSISLLSAINIGEVELGLYPDGESHCRILENVRESEIYLVCSLNQPNSKILALIFFCETARSLGAKKIHLISPYLCYMRQDNVFQTGEGITAKYFAVLLSRYFDSLLTIDPHLHRIKDLNEIYKIPSKSLHATSLIANYIQSEIKNPVLIGPDSESRQWVKEVAELSKSPFTVLEKIRRGDRDVKVSVPHLEKYKDHTPVLIDDIISTGKTLLETIGHLKEATMKPAICICVHGIFAEDSYQELMNSGVELVATTNTIAHISNQIDVSKLLSENLF</sequence>
<evidence type="ECO:0000313" key="12">
    <source>
        <dbReference type="Proteomes" id="UP000724686"/>
    </source>
</evidence>
<evidence type="ECO:0000256" key="8">
    <source>
        <dbReference type="RuleBase" id="RU004324"/>
    </source>
</evidence>
<dbReference type="Pfam" id="PF00156">
    <property type="entry name" value="Pribosyltran"/>
    <property type="match status" value="1"/>
</dbReference>
<evidence type="ECO:0000256" key="1">
    <source>
        <dbReference type="ARBA" id="ARBA00013247"/>
    </source>
</evidence>
<evidence type="ECO:0000256" key="7">
    <source>
        <dbReference type="ARBA" id="ARBA00049535"/>
    </source>
</evidence>
<feature type="domain" description="Ribose-phosphate pyrophosphokinase N-terminal" evidence="10">
    <location>
        <begin position="5"/>
        <end position="115"/>
    </location>
</feature>
<name>A0ABS2UHW2_9LEPT</name>
<dbReference type="RefSeq" id="WP_205281347.1">
    <property type="nucleotide sequence ID" value="NZ_JAFFPU010000075.1"/>
</dbReference>
<dbReference type="NCBIfam" id="TIGR01251">
    <property type="entry name" value="ribP_PPkin"/>
    <property type="match status" value="1"/>
</dbReference>
<keyword evidence="5" id="KW-0418">Kinase</keyword>
<dbReference type="Proteomes" id="UP000724686">
    <property type="component" value="Unassembled WGS sequence"/>
</dbReference>